<dbReference type="Proteomes" id="UP001596496">
    <property type="component" value="Unassembled WGS sequence"/>
</dbReference>
<dbReference type="Pfam" id="PF26003">
    <property type="entry name" value="Integrase_N_phage"/>
    <property type="match status" value="1"/>
</dbReference>
<dbReference type="Gene3D" id="1.10.443.10">
    <property type="entry name" value="Intergrase catalytic core"/>
    <property type="match status" value="1"/>
</dbReference>
<dbReference type="InterPro" id="IPR058717">
    <property type="entry name" value="Phage_L5_Integrase_N"/>
</dbReference>
<evidence type="ECO:0000313" key="6">
    <source>
        <dbReference type="Proteomes" id="UP001596496"/>
    </source>
</evidence>
<dbReference type="InterPro" id="IPR002104">
    <property type="entry name" value="Integrase_catalytic"/>
</dbReference>
<organism evidence="5 6">
    <name type="scientific">Sphaerisporangium rhizosphaerae</name>
    <dbReference type="NCBI Taxonomy" id="2269375"/>
    <lineage>
        <taxon>Bacteria</taxon>
        <taxon>Bacillati</taxon>
        <taxon>Actinomycetota</taxon>
        <taxon>Actinomycetes</taxon>
        <taxon>Streptosporangiales</taxon>
        <taxon>Streptosporangiaceae</taxon>
        <taxon>Sphaerisporangium</taxon>
    </lineage>
</organism>
<evidence type="ECO:0000256" key="2">
    <source>
        <dbReference type="ARBA" id="ARBA00023125"/>
    </source>
</evidence>
<keyword evidence="6" id="KW-1185">Reference proteome</keyword>
<dbReference type="PROSITE" id="PS51898">
    <property type="entry name" value="TYR_RECOMBINASE"/>
    <property type="match status" value="1"/>
</dbReference>
<feature type="domain" description="Tyr recombinase" evidence="4">
    <location>
        <begin position="158"/>
        <end position="341"/>
    </location>
</feature>
<keyword evidence="2" id="KW-0238">DNA-binding</keyword>
<dbReference type="RefSeq" id="WP_380826215.1">
    <property type="nucleotide sequence ID" value="NZ_JBHTCG010000006.1"/>
</dbReference>
<dbReference type="CDD" id="cd01189">
    <property type="entry name" value="INT_ICEBs1_C_like"/>
    <property type="match status" value="1"/>
</dbReference>
<dbReference type="PANTHER" id="PTHR30349">
    <property type="entry name" value="PHAGE INTEGRASE-RELATED"/>
    <property type="match status" value="1"/>
</dbReference>
<reference evidence="6" key="1">
    <citation type="journal article" date="2019" name="Int. J. Syst. Evol. Microbiol.">
        <title>The Global Catalogue of Microorganisms (GCM) 10K type strain sequencing project: providing services to taxonomists for standard genome sequencing and annotation.</title>
        <authorList>
            <consortium name="The Broad Institute Genomics Platform"/>
            <consortium name="The Broad Institute Genome Sequencing Center for Infectious Disease"/>
            <person name="Wu L."/>
            <person name="Ma J."/>
        </authorList>
    </citation>
    <scope>NUCLEOTIDE SEQUENCE [LARGE SCALE GENOMIC DNA]</scope>
    <source>
        <strain evidence="6">CECT 7649</strain>
    </source>
</reference>
<evidence type="ECO:0000256" key="3">
    <source>
        <dbReference type="ARBA" id="ARBA00023172"/>
    </source>
</evidence>
<comment type="caution">
    <text evidence="5">The sequence shown here is derived from an EMBL/GenBank/DDBJ whole genome shotgun (WGS) entry which is preliminary data.</text>
</comment>
<dbReference type="EMBL" id="JBHTCG010000006">
    <property type="protein sequence ID" value="MFC7382858.1"/>
    <property type="molecule type" value="Genomic_DNA"/>
</dbReference>
<dbReference type="InterPro" id="IPR050090">
    <property type="entry name" value="Tyrosine_recombinase_XerCD"/>
</dbReference>
<comment type="similarity">
    <text evidence="1">Belongs to the 'phage' integrase family.</text>
</comment>
<evidence type="ECO:0000313" key="5">
    <source>
        <dbReference type="EMBL" id="MFC7382858.1"/>
    </source>
</evidence>
<evidence type="ECO:0000256" key="1">
    <source>
        <dbReference type="ARBA" id="ARBA00008857"/>
    </source>
</evidence>
<gene>
    <name evidence="5" type="primary">xerC</name>
    <name evidence="5" type="ORF">ACFQSB_11630</name>
</gene>
<accession>A0ABW2NZM8</accession>
<dbReference type="Pfam" id="PF00589">
    <property type="entry name" value="Phage_integrase"/>
    <property type="match status" value="1"/>
</dbReference>
<dbReference type="SUPFAM" id="SSF56349">
    <property type="entry name" value="DNA breaking-rejoining enzymes"/>
    <property type="match status" value="1"/>
</dbReference>
<dbReference type="Gene3D" id="1.10.150.130">
    <property type="match status" value="1"/>
</dbReference>
<sequence length="363" mass="40646">MASIKKRPDGKWRARYRDQAGKEHARHFVRKVDAQRWLDEETASLVTGRYVDPKARKTTVDEWCDRWLEGYGSRRESTVRQAKVHLAQIRKEFGPLPLGGVRPSMVKTWCARLLAEGSAQSYVFALHSRLSQVMTDAVIDGLVAANPCSRRTSPGAGKPRPYLATEAQVWELYDRAEEKYRAAILLGAFAGLRLGEACGLRIEDVHFLRREIAPAVQYPAEPLKTDMSRETIPIADALVTVLAQQVGGREEGTVLVDDDGGALGPWKVERHMRRIRRGVDGLPDGFRFHDLRHFYASLLIASGADVKVVQHRLRHASAKTTLDTYGHLWPDSDESTRTAVERVMNRKINNAADSVRTTGEAAS</sequence>
<dbReference type="InterPro" id="IPR010998">
    <property type="entry name" value="Integrase_recombinase_N"/>
</dbReference>
<dbReference type="PANTHER" id="PTHR30349:SF64">
    <property type="entry name" value="PROPHAGE INTEGRASE INTD-RELATED"/>
    <property type="match status" value="1"/>
</dbReference>
<protein>
    <submittedName>
        <fullName evidence="5">Tyrosine recombinase XerC</fullName>
    </submittedName>
</protein>
<name>A0ABW2NZM8_9ACTN</name>
<dbReference type="InterPro" id="IPR013762">
    <property type="entry name" value="Integrase-like_cat_sf"/>
</dbReference>
<dbReference type="InterPro" id="IPR011010">
    <property type="entry name" value="DNA_brk_join_enz"/>
</dbReference>
<keyword evidence="3" id="KW-0233">DNA recombination</keyword>
<proteinExistence type="inferred from homology"/>
<evidence type="ECO:0000259" key="4">
    <source>
        <dbReference type="PROSITE" id="PS51898"/>
    </source>
</evidence>